<sequence length="243" mass="27355">MLPVFLFIHGGFHGAWCWNKLLPHLQPHARQVLTPDFAGSGKEHGELIQSLSRLVEKQAQPVILVGHSSGGMIITELAQRYPEKIQAMVYLAAFLLPENISPPEIMRQDKTSLLPQALQVDPDTHRVSVNPQMAKEVFYADCTDEVGAWAVAHLTSEPQVPQSTSSSSNENSNQLEVKSTPPRFYIETQLDRALSIDIQRQMYQRLPCQKIYSMRTSHSPFLSQPEELTKILLAIHKQVKPLT</sequence>
<dbReference type="Pfam" id="PF12697">
    <property type="entry name" value="Abhydrolase_6"/>
    <property type="match status" value="1"/>
</dbReference>
<keyword evidence="3" id="KW-0378">Hydrolase</keyword>
<dbReference type="PANTHER" id="PTHR10992">
    <property type="entry name" value="METHYLESTERASE FAMILY MEMBER"/>
    <property type="match status" value="1"/>
</dbReference>
<evidence type="ECO:0000259" key="2">
    <source>
        <dbReference type="Pfam" id="PF12697"/>
    </source>
</evidence>
<dbReference type="EMBL" id="RQJP01000007">
    <property type="protein sequence ID" value="RRB10505.1"/>
    <property type="molecule type" value="Genomic_DNA"/>
</dbReference>
<dbReference type="Gene3D" id="3.40.50.1820">
    <property type="entry name" value="alpha/beta hydrolase"/>
    <property type="match status" value="1"/>
</dbReference>
<gene>
    <name evidence="3" type="ORF">EHT87_30265</name>
</gene>
<evidence type="ECO:0000256" key="1">
    <source>
        <dbReference type="SAM" id="MobiDB-lite"/>
    </source>
</evidence>
<evidence type="ECO:0000313" key="3">
    <source>
        <dbReference type="EMBL" id="RRB10505.1"/>
    </source>
</evidence>
<reference evidence="3 4" key="1">
    <citation type="submission" date="2018-11" db="EMBL/GenBank/DDBJ databases">
        <authorList>
            <person name="Zhou Z."/>
            <person name="Wang G."/>
        </authorList>
    </citation>
    <scope>NUCLEOTIDE SEQUENCE [LARGE SCALE GENOMIC DNA]</scope>
    <source>
        <strain evidence="3 4">KCTC42998</strain>
    </source>
</reference>
<dbReference type="Proteomes" id="UP000274271">
    <property type="component" value="Unassembled WGS sequence"/>
</dbReference>
<accession>A0A3P1CB64</accession>
<dbReference type="InterPro" id="IPR029058">
    <property type="entry name" value="AB_hydrolase_fold"/>
</dbReference>
<dbReference type="InterPro" id="IPR045889">
    <property type="entry name" value="MES/HNL"/>
</dbReference>
<keyword evidence="4" id="KW-1185">Reference proteome</keyword>
<proteinExistence type="predicted"/>
<organism evidence="3 4">
    <name type="scientific">Larkinella knui</name>
    <dbReference type="NCBI Taxonomy" id="2025310"/>
    <lineage>
        <taxon>Bacteria</taxon>
        <taxon>Pseudomonadati</taxon>
        <taxon>Bacteroidota</taxon>
        <taxon>Cytophagia</taxon>
        <taxon>Cytophagales</taxon>
        <taxon>Spirosomataceae</taxon>
        <taxon>Larkinella</taxon>
    </lineage>
</organism>
<dbReference type="GO" id="GO:0009696">
    <property type="term" value="P:salicylic acid metabolic process"/>
    <property type="evidence" value="ECO:0007669"/>
    <property type="project" value="TreeGrafter"/>
</dbReference>
<dbReference type="OrthoDB" id="9112061at2"/>
<evidence type="ECO:0000313" key="4">
    <source>
        <dbReference type="Proteomes" id="UP000274271"/>
    </source>
</evidence>
<dbReference type="SUPFAM" id="SSF53474">
    <property type="entry name" value="alpha/beta-Hydrolases"/>
    <property type="match status" value="1"/>
</dbReference>
<dbReference type="GO" id="GO:0080031">
    <property type="term" value="F:methyl salicylate esterase activity"/>
    <property type="evidence" value="ECO:0007669"/>
    <property type="project" value="TreeGrafter"/>
</dbReference>
<dbReference type="RefSeq" id="WP_124910515.1">
    <property type="nucleotide sequence ID" value="NZ_RQJP01000007.1"/>
</dbReference>
<dbReference type="GO" id="GO:0080030">
    <property type="term" value="F:methyl indole-3-acetate esterase activity"/>
    <property type="evidence" value="ECO:0007669"/>
    <property type="project" value="TreeGrafter"/>
</dbReference>
<comment type="caution">
    <text evidence="3">The sequence shown here is derived from an EMBL/GenBank/DDBJ whole genome shotgun (WGS) entry which is preliminary data.</text>
</comment>
<feature type="domain" description="AB hydrolase-1" evidence="2">
    <location>
        <begin position="5"/>
        <end position="228"/>
    </location>
</feature>
<feature type="compositionally biased region" description="Low complexity" evidence="1">
    <location>
        <begin position="159"/>
        <end position="172"/>
    </location>
</feature>
<protein>
    <submittedName>
        <fullName evidence="3">Alpha/beta fold hydrolase</fullName>
    </submittedName>
</protein>
<dbReference type="GO" id="GO:0009694">
    <property type="term" value="P:jasmonic acid metabolic process"/>
    <property type="evidence" value="ECO:0007669"/>
    <property type="project" value="TreeGrafter"/>
</dbReference>
<dbReference type="PANTHER" id="PTHR10992:SF872">
    <property type="entry name" value="METHYLESTERASE 11, CHLOROPLASTIC-RELATED"/>
    <property type="match status" value="1"/>
</dbReference>
<name>A0A3P1CB64_9BACT</name>
<dbReference type="InterPro" id="IPR000073">
    <property type="entry name" value="AB_hydrolase_1"/>
</dbReference>
<dbReference type="GO" id="GO:0080032">
    <property type="term" value="F:methyl jasmonate esterase activity"/>
    <property type="evidence" value="ECO:0007669"/>
    <property type="project" value="TreeGrafter"/>
</dbReference>
<dbReference type="AlphaFoldDB" id="A0A3P1CB64"/>
<feature type="region of interest" description="Disordered" evidence="1">
    <location>
        <begin position="159"/>
        <end position="180"/>
    </location>
</feature>